<feature type="transmembrane region" description="Helical" evidence="7">
    <location>
        <begin position="139"/>
        <end position="159"/>
    </location>
</feature>
<feature type="transmembrane region" description="Helical" evidence="7">
    <location>
        <begin position="245"/>
        <end position="271"/>
    </location>
</feature>
<reference evidence="8 9" key="1">
    <citation type="submission" date="2024-05" db="EMBL/GenBank/DDBJ databases">
        <title>Sphingomonas sp. HF-S3 16S ribosomal RNA gene Genome sequencing and assembly.</title>
        <authorList>
            <person name="Lee H."/>
        </authorList>
    </citation>
    <scope>NUCLEOTIDE SEQUENCE [LARGE SCALE GENOMIC DNA]</scope>
    <source>
        <strain evidence="8 9">HF-S3</strain>
    </source>
</reference>
<protein>
    <submittedName>
        <fullName evidence="8">MATE family efflux transporter</fullName>
    </submittedName>
</protein>
<dbReference type="InterPro" id="IPR048279">
    <property type="entry name" value="MdtK-like"/>
</dbReference>
<dbReference type="NCBIfam" id="TIGR00797">
    <property type="entry name" value="matE"/>
    <property type="match status" value="1"/>
</dbReference>
<evidence type="ECO:0000313" key="9">
    <source>
        <dbReference type="Proteomes" id="UP001427805"/>
    </source>
</evidence>
<comment type="caution">
    <text evidence="8">The sequence shown here is derived from an EMBL/GenBank/DDBJ whole genome shotgun (WGS) entry which is preliminary data.</text>
</comment>
<feature type="transmembrane region" description="Helical" evidence="7">
    <location>
        <begin position="426"/>
        <end position="446"/>
    </location>
</feature>
<dbReference type="CDD" id="cd13138">
    <property type="entry name" value="MATE_yoeA_like"/>
    <property type="match status" value="1"/>
</dbReference>
<dbReference type="InterPro" id="IPR002528">
    <property type="entry name" value="MATE_fam"/>
</dbReference>
<dbReference type="PANTHER" id="PTHR43549">
    <property type="entry name" value="MULTIDRUG RESISTANCE PROTEIN YPNP-RELATED"/>
    <property type="match status" value="1"/>
</dbReference>
<evidence type="ECO:0000313" key="8">
    <source>
        <dbReference type="EMBL" id="MEN3748314.1"/>
    </source>
</evidence>
<evidence type="ECO:0000256" key="5">
    <source>
        <dbReference type="ARBA" id="ARBA00022989"/>
    </source>
</evidence>
<keyword evidence="5 7" id="KW-1133">Transmembrane helix</keyword>
<organism evidence="8 9">
    <name type="scientific">Sphingomonas rustica</name>
    <dbReference type="NCBI Taxonomy" id="3103142"/>
    <lineage>
        <taxon>Bacteria</taxon>
        <taxon>Pseudomonadati</taxon>
        <taxon>Pseudomonadota</taxon>
        <taxon>Alphaproteobacteria</taxon>
        <taxon>Sphingomonadales</taxon>
        <taxon>Sphingomonadaceae</taxon>
        <taxon>Sphingomonas</taxon>
    </lineage>
</organism>
<dbReference type="PIRSF" id="PIRSF006603">
    <property type="entry name" value="DinF"/>
    <property type="match status" value="1"/>
</dbReference>
<feature type="transmembrane region" description="Helical" evidence="7">
    <location>
        <begin position="330"/>
        <end position="347"/>
    </location>
</feature>
<keyword evidence="6 7" id="KW-0472">Membrane</keyword>
<evidence type="ECO:0000256" key="2">
    <source>
        <dbReference type="ARBA" id="ARBA00022448"/>
    </source>
</evidence>
<accession>A0ABV0B9R2</accession>
<keyword evidence="3" id="KW-1003">Cell membrane</keyword>
<feature type="transmembrane region" description="Helical" evidence="7">
    <location>
        <begin position="367"/>
        <end position="387"/>
    </location>
</feature>
<feature type="transmembrane region" description="Helical" evidence="7">
    <location>
        <begin position="291"/>
        <end position="310"/>
    </location>
</feature>
<feature type="transmembrane region" description="Helical" evidence="7">
    <location>
        <begin position="97"/>
        <end position="119"/>
    </location>
</feature>
<proteinExistence type="predicted"/>
<dbReference type="RefSeq" id="WP_346247335.1">
    <property type="nucleotide sequence ID" value="NZ_JBDIZK010000008.1"/>
</dbReference>
<dbReference type="PANTHER" id="PTHR43549:SF3">
    <property type="entry name" value="MULTIDRUG RESISTANCE PROTEIN YPNP-RELATED"/>
    <property type="match status" value="1"/>
</dbReference>
<feature type="transmembrane region" description="Helical" evidence="7">
    <location>
        <begin position="171"/>
        <end position="192"/>
    </location>
</feature>
<evidence type="ECO:0000256" key="4">
    <source>
        <dbReference type="ARBA" id="ARBA00022692"/>
    </source>
</evidence>
<gene>
    <name evidence="8" type="ORF">TPR58_14150</name>
</gene>
<dbReference type="InterPro" id="IPR052031">
    <property type="entry name" value="Membrane_Transporter-Flippase"/>
</dbReference>
<keyword evidence="2" id="KW-0813">Transport</keyword>
<feature type="transmembrane region" description="Helical" evidence="7">
    <location>
        <begin position="20"/>
        <end position="40"/>
    </location>
</feature>
<sequence length="483" mass="51428">MASSPKPRRDLTQGDVGRTLLLFALPTLGSNILQSLNGSINSIWVGRFLGESALAATSNANIIMFLMFSAVFGFGMAATILVGQSMGRNDVEGARRAFGSAVGLVLGGAIFVSLLGWLFSPAILRVLATPPEAMAMAQAYLRVIFLGLPAAMLLVLLMMGLRGAGDAMTPLWFMGLSVVVDAGLNPLLIAGIGPFPRMGIAGSATATLIANHVAAIGLLVTLYWRDLPIRLRGAELKWLLPERALMRTIIAKGLPMGAQMLVMTFAGLTMIGLVNREGVETAAAYAVSQQLWTYIQMPAMAIGAAVSAMAAQNIGAGRWDRIARITRSGLVYNCLITGAMVAAVILFDRPVMALFVGHDSPAIPIGRHIQLIASWNFVLFGMTMVLFSTVRANGAVWAPLIALIVALYPVRIGFALTAMPWLGADAIWWSFPLGSTATLLMAAAYYRWGNWRQGQLTVPPEPAHLEEQALSDAEPAGRQQPAA</sequence>
<dbReference type="Proteomes" id="UP001427805">
    <property type="component" value="Unassembled WGS sequence"/>
</dbReference>
<dbReference type="Pfam" id="PF01554">
    <property type="entry name" value="MatE"/>
    <property type="match status" value="2"/>
</dbReference>
<feature type="transmembrane region" description="Helical" evidence="7">
    <location>
        <begin position="394"/>
        <end position="414"/>
    </location>
</feature>
<evidence type="ECO:0000256" key="1">
    <source>
        <dbReference type="ARBA" id="ARBA00004429"/>
    </source>
</evidence>
<dbReference type="EMBL" id="JBDIZK010000008">
    <property type="protein sequence ID" value="MEN3748314.1"/>
    <property type="molecule type" value="Genomic_DNA"/>
</dbReference>
<keyword evidence="4 7" id="KW-0812">Transmembrane</keyword>
<evidence type="ECO:0000256" key="6">
    <source>
        <dbReference type="ARBA" id="ARBA00023136"/>
    </source>
</evidence>
<evidence type="ECO:0000256" key="7">
    <source>
        <dbReference type="SAM" id="Phobius"/>
    </source>
</evidence>
<feature type="transmembrane region" description="Helical" evidence="7">
    <location>
        <begin position="60"/>
        <end position="85"/>
    </location>
</feature>
<keyword evidence="9" id="KW-1185">Reference proteome</keyword>
<feature type="transmembrane region" description="Helical" evidence="7">
    <location>
        <begin position="198"/>
        <end position="224"/>
    </location>
</feature>
<comment type="subcellular location">
    <subcellularLocation>
        <location evidence="1">Cell inner membrane</location>
        <topology evidence="1">Multi-pass membrane protein</topology>
    </subcellularLocation>
</comment>
<evidence type="ECO:0000256" key="3">
    <source>
        <dbReference type="ARBA" id="ARBA00022475"/>
    </source>
</evidence>
<name>A0ABV0B9R2_9SPHN</name>